<feature type="transmembrane region" description="Helical" evidence="7">
    <location>
        <begin position="46"/>
        <end position="68"/>
    </location>
</feature>
<keyword evidence="3 7" id="KW-0812">Transmembrane</keyword>
<evidence type="ECO:0000256" key="6">
    <source>
        <dbReference type="SAM" id="MobiDB-lite"/>
    </source>
</evidence>
<evidence type="ECO:0000256" key="2">
    <source>
        <dbReference type="ARBA" id="ARBA00006070"/>
    </source>
</evidence>
<dbReference type="GO" id="GO:0000139">
    <property type="term" value="C:Golgi membrane"/>
    <property type="evidence" value="ECO:0007669"/>
    <property type="project" value="TreeGrafter"/>
</dbReference>
<proteinExistence type="inferred from homology"/>
<evidence type="ECO:0000256" key="3">
    <source>
        <dbReference type="ARBA" id="ARBA00022692"/>
    </source>
</evidence>
<evidence type="ECO:0000256" key="4">
    <source>
        <dbReference type="ARBA" id="ARBA00022989"/>
    </source>
</evidence>
<reference evidence="8 9" key="1">
    <citation type="journal article" date="2019" name="Sci. Rep.">
        <title>Comparative genomics of chytrid fungi reveal insights into the obligate biotrophic and pathogenic lifestyle of Synchytrium endobioticum.</title>
        <authorList>
            <person name="van de Vossenberg B.T.L.H."/>
            <person name="Warris S."/>
            <person name="Nguyen H.D.T."/>
            <person name="van Gent-Pelzer M.P.E."/>
            <person name="Joly D.L."/>
            <person name="van de Geest H.C."/>
            <person name="Bonants P.J.M."/>
            <person name="Smith D.S."/>
            <person name="Levesque C.A."/>
            <person name="van der Lee T.A.J."/>
        </authorList>
    </citation>
    <scope>NUCLEOTIDE SEQUENCE [LARGE SCALE GENOMIC DNA]</scope>
    <source>
        <strain evidence="8 9">CBS 675.73</strain>
    </source>
</reference>
<keyword evidence="4 7" id="KW-1133">Transmembrane helix</keyword>
<dbReference type="Proteomes" id="UP000320333">
    <property type="component" value="Unassembled WGS sequence"/>
</dbReference>
<dbReference type="AlphaFoldDB" id="A0A507FLY6"/>
<dbReference type="EMBL" id="QEAP01000021">
    <property type="protein sequence ID" value="TPX77419.1"/>
    <property type="molecule type" value="Genomic_DNA"/>
</dbReference>
<evidence type="ECO:0000313" key="8">
    <source>
        <dbReference type="EMBL" id="TPX77419.1"/>
    </source>
</evidence>
<feature type="transmembrane region" description="Helical" evidence="7">
    <location>
        <begin position="6"/>
        <end position="25"/>
    </location>
</feature>
<feature type="region of interest" description="Disordered" evidence="6">
    <location>
        <begin position="240"/>
        <end position="308"/>
    </location>
</feature>
<gene>
    <name evidence="8" type="ORF">CcCBS67573_g01328</name>
</gene>
<evidence type="ECO:0000256" key="7">
    <source>
        <dbReference type="SAM" id="Phobius"/>
    </source>
</evidence>
<dbReference type="OrthoDB" id="203796at2759"/>
<comment type="similarity">
    <text evidence="2">Belongs to the RER1 family.</text>
</comment>
<sequence length="628" mass="69835">MEGGHLRLGMGLISLMIVMGIGRRLKPHWSKVETAIDATATYHNMRWAVASLLLIAYSVRVVLLNAFYLVTVSIIDYFLSIHLLSLFIQFLKPKFDPAVPDNLDTNLTGPESVEPMLPQSNTDEFRPFVRRLPELKFWIGCMVDLVVAFVCTFIPLLDLPVYWPILMFYFVGILIFTMRERILHMIKYNYVPFNFGKAKIAAAAASGSDSGHTVAHKYMLGEAMEANVGARGHQDNLEIISTMSDPSPPTYTPFETPVANQAGLNPSFAGEPSSPAATSPSPTKGEKAPLMSEQRLSDEKSSQSEARFNAQSLTKDGSYQHPQGYVPAQNLPPQAAIMYAPPPMPPPGFSHNLPDSAVIDATFAATDGSMNPPGYFSVSGVPTRQVLMRAEAQVPNSCFAQTERTFQEVKTHDPVIASNPDELFNYFLFHVNQRPSMMVQVSGTHQETRTVMRQVSDGKGGFRTEHHTETHTVTDFSINLDVSDYIAPTWDRIVATPKKDMKEPQLGEWRAVMEEFTRSKNLLKEIHMEKEILWDYSNIQNSIIAALRMSGYMHSIHVSFPKGGYIVSALSSSTLSKAADNTCVQNVNHQLFAYYQCVGTGREFYERNVGVIVGAAMTRTCGATYRAF</sequence>
<comment type="subcellular location">
    <subcellularLocation>
        <location evidence="1">Membrane</location>
        <topology evidence="1">Multi-pass membrane protein</topology>
    </subcellularLocation>
</comment>
<evidence type="ECO:0000256" key="1">
    <source>
        <dbReference type="ARBA" id="ARBA00004141"/>
    </source>
</evidence>
<dbReference type="STRING" id="246404.A0A507FLY6"/>
<evidence type="ECO:0000256" key="5">
    <source>
        <dbReference type="ARBA" id="ARBA00023136"/>
    </source>
</evidence>
<feature type="transmembrane region" description="Helical" evidence="7">
    <location>
        <begin position="135"/>
        <end position="155"/>
    </location>
</feature>
<dbReference type="GO" id="GO:0006890">
    <property type="term" value="P:retrograde vesicle-mediated transport, Golgi to endoplasmic reticulum"/>
    <property type="evidence" value="ECO:0007669"/>
    <property type="project" value="TreeGrafter"/>
</dbReference>
<dbReference type="GO" id="GO:0006621">
    <property type="term" value="P:protein retention in ER lumen"/>
    <property type="evidence" value="ECO:0007669"/>
    <property type="project" value="TreeGrafter"/>
</dbReference>
<keyword evidence="9" id="KW-1185">Reference proteome</keyword>
<dbReference type="PANTHER" id="PTHR10743">
    <property type="entry name" value="PROTEIN RER1"/>
    <property type="match status" value="1"/>
</dbReference>
<feature type="compositionally biased region" description="Low complexity" evidence="6">
    <location>
        <begin position="272"/>
        <end position="283"/>
    </location>
</feature>
<accession>A0A507FLY6</accession>
<protein>
    <submittedName>
        <fullName evidence="8">Uncharacterized protein</fullName>
    </submittedName>
</protein>
<feature type="transmembrane region" description="Helical" evidence="7">
    <location>
        <begin position="161"/>
        <end position="178"/>
    </location>
</feature>
<name>A0A507FLY6_9FUNG</name>
<dbReference type="Pfam" id="PF03248">
    <property type="entry name" value="Rer1"/>
    <property type="match status" value="1"/>
</dbReference>
<dbReference type="GO" id="GO:0005783">
    <property type="term" value="C:endoplasmic reticulum"/>
    <property type="evidence" value="ECO:0007669"/>
    <property type="project" value="GOC"/>
</dbReference>
<dbReference type="PANTHER" id="PTHR10743:SF0">
    <property type="entry name" value="PROTEIN RER1"/>
    <property type="match status" value="1"/>
</dbReference>
<organism evidence="8 9">
    <name type="scientific">Chytriomyces confervae</name>
    <dbReference type="NCBI Taxonomy" id="246404"/>
    <lineage>
        <taxon>Eukaryota</taxon>
        <taxon>Fungi</taxon>
        <taxon>Fungi incertae sedis</taxon>
        <taxon>Chytridiomycota</taxon>
        <taxon>Chytridiomycota incertae sedis</taxon>
        <taxon>Chytridiomycetes</taxon>
        <taxon>Chytridiales</taxon>
        <taxon>Chytriomycetaceae</taxon>
        <taxon>Chytriomyces</taxon>
    </lineage>
</organism>
<feature type="transmembrane region" description="Helical" evidence="7">
    <location>
        <begin position="74"/>
        <end position="91"/>
    </location>
</feature>
<comment type="caution">
    <text evidence="8">The sequence shown here is derived from an EMBL/GenBank/DDBJ whole genome shotgun (WGS) entry which is preliminary data.</text>
</comment>
<evidence type="ECO:0000313" key="9">
    <source>
        <dbReference type="Proteomes" id="UP000320333"/>
    </source>
</evidence>
<dbReference type="InterPro" id="IPR004932">
    <property type="entry name" value="Rer1"/>
</dbReference>
<keyword evidence="5 7" id="KW-0472">Membrane</keyword>